<organism evidence="1 2">
    <name type="scientific">Microvirgula aerodenitrificans</name>
    <dbReference type="NCBI Taxonomy" id="57480"/>
    <lineage>
        <taxon>Bacteria</taxon>
        <taxon>Pseudomonadati</taxon>
        <taxon>Pseudomonadota</taxon>
        <taxon>Betaproteobacteria</taxon>
        <taxon>Neisseriales</taxon>
        <taxon>Aquaspirillaceae</taxon>
        <taxon>Microvirgula</taxon>
    </lineage>
</organism>
<protein>
    <submittedName>
        <fullName evidence="1">Uncharacterized protein</fullName>
    </submittedName>
</protein>
<evidence type="ECO:0000313" key="1">
    <source>
        <dbReference type="EMBL" id="AVY96099.1"/>
    </source>
</evidence>
<keyword evidence="2" id="KW-1185">Reference proteome</keyword>
<accession>A0A2S0PFF1</accession>
<dbReference type="OrthoDB" id="6117634at2"/>
<sequence length="174" mass="19182">MVLNAALPAVASADEALPLCYGYGCRVDTRFAVSTPQQAEVAQLFAHVATPDDERRAVSQAIGLLERIAGEQTPIRDDKGGNFSDGTSPGRRDCVDHSTTNAEWLLWLRDKGWLRLHTPAGKAWRAPWIVDLHYTAVMTEASGRQWAVDSWFFDNGHDAAVVPLDVWMKGYSPS</sequence>
<dbReference type="Proteomes" id="UP000244173">
    <property type="component" value="Chromosome"/>
</dbReference>
<dbReference type="AlphaFoldDB" id="A0A2S0PFF1"/>
<dbReference type="STRING" id="1122240.GCA_000620105_01588"/>
<dbReference type="EMBL" id="CP028519">
    <property type="protein sequence ID" value="AVY96099.1"/>
    <property type="molecule type" value="Genomic_DNA"/>
</dbReference>
<proteinExistence type="predicted"/>
<dbReference type="KEGG" id="maer:DAI18_13485"/>
<gene>
    <name evidence="1" type="ORF">DAI18_13485</name>
</gene>
<name>A0A2S0PFF1_9NEIS</name>
<evidence type="ECO:0000313" key="2">
    <source>
        <dbReference type="Proteomes" id="UP000244173"/>
    </source>
</evidence>
<reference evidence="1 2" key="1">
    <citation type="submission" date="2018-04" db="EMBL/GenBank/DDBJ databases">
        <title>Denitrifier Microvirgula.</title>
        <authorList>
            <person name="Anderson E."/>
            <person name="Jang J."/>
            <person name="Ishii S."/>
        </authorList>
    </citation>
    <scope>NUCLEOTIDE SEQUENCE [LARGE SCALE GENOMIC DNA]</scope>
    <source>
        <strain evidence="1 2">BE2.4</strain>
    </source>
</reference>